<name>B3ET64_AMOA5</name>
<keyword evidence="1" id="KW-0677">Repeat</keyword>
<dbReference type="PROSITE" id="PS50297">
    <property type="entry name" value="ANK_REP_REGION"/>
    <property type="match status" value="5"/>
</dbReference>
<dbReference type="eggNOG" id="COG0666">
    <property type="taxonomic scope" value="Bacteria"/>
</dbReference>
<evidence type="ECO:0000256" key="2">
    <source>
        <dbReference type="ARBA" id="ARBA00023043"/>
    </source>
</evidence>
<dbReference type="PANTHER" id="PTHR24180:SF45">
    <property type="entry name" value="POLY [ADP-RIBOSE] POLYMERASE TANKYRASE"/>
    <property type="match status" value="1"/>
</dbReference>
<dbReference type="InterPro" id="IPR036770">
    <property type="entry name" value="Ankyrin_rpt-contain_sf"/>
</dbReference>
<dbReference type="OrthoDB" id="2575953at2"/>
<feature type="repeat" description="ANK" evidence="3">
    <location>
        <begin position="258"/>
        <end position="290"/>
    </location>
</feature>
<dbReference type="Pfam" id="PF12796">
    <property type="entry name" value="Ank_2"/>
    <property type="match status" value="2"/>
</dbReference>
<feature type="repeat" description="ANK" evidence="3">
    <location>
        <begin position="192"/>
        <end position="224"/>
    </location>
</feature>
<reference evidence="5 6" key="1">
    <citation type="journal article" date="2010" name="J. Bacteriol.">
        <title>The genome of the amoeba symbiont 'Candidatus Amoebophilus asiaticus' reveals common mechanisms for host cell interaction among amoeba-associated bacteria.</title>
        <authorList>
            <person name="Schmitz-Esser S."/>
            <person name="Tischler P."/>
            <person name="Arnold R."/>
            <person name="Montanaro J."/>
            <person name="Wagner M."/>
            <person name="Rattei T."/>
            <person name="Horn M."/>
        </authorList>
    </citation>
    <scope>NUCLEOTIDE SEQUENCE [LARGE SCALE GENOMIC DNA]</scope>
    <source>
        <strain evidence="5 6">5a2</strain>
    </source>
</reference>
<evidence type="ECO:0000256" key="3">
    <source>
        <dbReference type="PROSITE-ProRule" id="PRU00023"/>
    </source>
</evidence>
<dbReference type="TCDB" id="3.A.23.6.1">
    <property type="family name" value="the type vi symbiosis/virulence secretory system (t6ss) family"/>
</dbReference>
<feature type="transmembrane region" description="Helical" evidence="4">
    <location>
        <begin position="12"/>
        <end position="30"/>
    </location>
</feature>
<proteinExistence type="predicted"/>
<feature type="repeat" description="ANK" evidence="3">
    <location>
        <begin position="291"/>
        <end position="323"/>
    </location>
</feature>
<dbReference type="AlphaFoldDB" id="B3ET64"/>
<dbReference type="STRING" id="452471.Aasi_1071"/>
<keyword evidence="4" id="KW-0472">Membrane</keyword>
<dbReference type="SMART" id="SM00248">
    <property type="entry name" value="ANK"/>
    <property type="match status" value="5"/>
</dbReference>
<accession>B3ET64</accession>
<dbReference type="RefSeq" id="WP_012473174.1">
    <property type="nucleotide sequence ID" value="NC_010830.1"/>
</dbReference>
<dbReference type="PROSITE" id="PS50088">
    <property type="entry name" value="ANK_REPEAT"/>
    <property type="match status" value="5"/>
</dbReference>
<keyword evidence="6" id="KW-1185">Reference proteome</keyword>
<dbReference type="PRINTS" id="PR01415">
    <property type="entry name" value="ANKYRIN"/>
</dbReference>
<evidence type="ECO:0000313" key="5">
    <source>
        <dbReference type="EMBL" id="ACE06416.1"/>
    </source>
</evidence>
<dbReference type="SUPFAM" id="SSF48403">
    <property type="entry name" value="Ankyrin repeat"/>
    <property type="match status" value="1"/>
</dbReference>
<keyword evidence="2 3" id="KW-0040">ANK repeat</keyword>
<evidence type="ECO:0000256" key="4">
    <source>
        <dbReference type="SAM" id="Phobius"/>
    </source>
</evidence>
<evidence type="ECO:0000256" key="1">
    <source>
        <dbReference type="ARBA" id="ARBA00022737"/>
    </source>
</evidence>
<keyword evidence="4" id="KW-1133">Transmembrane helix</keyword>
<gene>
    <name evidence="5" type="ordered locus">Aasi_1071</name>
</gene>
<dbReference type="InterPro" id="IPR051637">
    <property type="entry name" value="Ank_repeat_dom-contain_49"/>
</dbReference>
<organism evidence="5 6">
    <name type="scientific">Amoebophilus asiaticus (strain 5a2)</name>
    <dbReference type="NCBI Taxonomy" id="452471"/>
    <lineage>
        <taxon>Bacteria</taxon>
        <taxon>Pseudomonadati</taxon>
        <taxon>Bacteroidota</taxon>
        <taxon>Cytophagia</taxon>
        <taxon>Cytophagales</taxon>
        <taxon>Amoebophilaceae</taxon>
        <taxon>Candidatus Amoebophilus</taxon>
    </lineage>
</organism>
<dbReference type="EMBL" id="CP001102">
    <property type="protein sequence ID" value="ACE06416.1"/>
    <property type="molecule type" value="Genomic_DNA"/>
</dbReference>
<evidence type="ECO:0000313" key="6">
    <source>
        <dbReference type="Proteomes" id="UP000001227"/>
    </source>
</evidence>
<sequence>MITKVGLTLFRPFLYTLYRVSYILTIILFLKSCNHFATPSNLIITTKSNNAIQTTENLVLIEQQEAENTIISGYTITLYQTGQTLQAIVKKYLFGDLYGAYDLPAYIGADMNLLHLTTLNKQRQKELVHIYVNEEECPSYVYIGALDLFEVNITVDDQQDSAVLHWAAASGDVEMVKVLLTEGFNVYANDSHGNSSLHFAAINNHPETIHLLLQSGINVNVKNKDGNTALHGAAVYGYIEVIQALLAQGADVNSKNKDGNSVLHLAAAYGQTEVLKILLDAGADIHARNQENNSALHLAAYKCQDKATRILIARGATIDSKNKLSLTPIEVAVKYNNSTNIGELGDC</sequence>
<feature type="repeat" description="ANK" evidence="3">
    <location>
        <begin position="225"/>
        <end position="257"/>
    </location>
</feature>
<feature type="repeat" description="ANK" evidence="3">
    <location>
        <begin position="159"/>
        <end position="191"/>
    </location>
</feature>
<keyword evidence="4" id="KW-0812">Transmembrane</keyword>
<dbReference type="InterPro" id="IPR002110">
    <property type="entry name" value="Ankyrin_rpt"/>
</dbReference>
<dbReference type="Proteomes" id="UP000001227">
    <property type="component" value="Chromosome"/>
</dbReference>
<dbReference type="KEGG" id="aas:Aasi_1071"/>
<dbReference type="HOGENOM" id="CLU_798409_0_0_10"/>
<protein>
    <submittedName>
        <fullName evidence="5">Uncharacterized protein</fullName>
    </submittedName>
</protein>
<dbReference type="Gene3D" id="1.25.40.20">
    <property type="entry name" value="Ankyrin repeat-containing domain"/>
    <property type="match status" value="2"/>
</dbReference>
<dbReference type="PANTHER" id="PTHR24180">
    <property type="entry name" value="CYCLIN-DEPENDENT KINASE INHIBITOR 2C-RELATED"/>
    <property type="match status" value="1"/>
</dbReference>